<sequence length="99" mass="10979">MIMSSCSFLIPASRLDGDSSLQLGGGGLLLRLRLLGEHRQVALLLEALHRVVQGLAHRPELETQVPELLVRHLVWLLPRVHLVGAPDVMHQTLNQLTKV</sequence>
<name>A0A0A9H8Q0_ARUDO</name>
<evidence type="ECO:0000313" key="1">
    <source>
        <dbReference type="EMBL" id="JAE33570.1"/>
    </source>
</evidence>
<organism evidence="1">
    <name type="scientific">Arundo donax</name>
    <name type="common">Giant reed</name>
    <name type="synonym">Donax arundinaceus</name>
    <dbReference type="NCBI Taxonomy" id="35708"/>
    <lineage>
        <taxon>Eukaryota</taxon>
        <taxon>Viridiplantae</taxon>
        <taxon>Streptophyta</taxon>
        <taxon>Embryophyta</taxon>
        <taxon>Tracheophyta</taxon>
        <taxon>Spermatophyta</taxon>
        <taxon>Magnoliopsida</taxon>
        <taxon>Liliopsida</taxon>
        <taxon>Poales</taxon>
        <taxon>Poaceae</taxon>
        <taxon>PACMAD clade</taxon>
        <taxon>Arundinoideae</taxon>
        <taxon>Arundineae</taxon>
        <taxon>Arundo</taxon>
    </lineage>
</organism>
<proteinExistence type="predicted"/>
<accession>A0A0A9H8Q0</accession>
<reference evidence="1" key="1">
    <citation type="submission" date="2014-09" db="EMBL/GenBank/DDBJ databases">
        <authorList>
            <person name="Magalhaes I.L.F."/>
            <person name="Oliveira U."/>
            <person name="Santos F.R."/>
            <person name="Vidigal T.H.D.A."/>
            <person name="Brescovit A.D."/>
            <person name="Santos A.J."/>
        </authorList>
    </citation>
    <scope>NUCLEOTIDE SEQUENCE</scope>
    <source>
        <tissue evidence="1">Shoot tissue taken approximately 20 cm above the soil surface</tissue>
    </source>
</reference>
<protein>
    <submittedName>
        <fullName evidence="1">Cncr1</fullName>
    </submittedName>
</protein>
<dbReference type="AlphaFoldDB" id="A0A0A9H8Q0"/>
<dbReference type="EMBL" id="GBRH01164326">
    <property type="protein sequence ID" value="JAE33570.1"/>
    <property type="molecule type" value="Transcribed_RNA"/>
</dbReference>
<reference evidence="1" key="2">
    <citation type="journal article" date="2015" name="Data Brief">
        <title>Shoot transcriptome of the giant reed, Arundo donax.</title>
        <authorList>
            <person name="Barrero R.A."/>
            <person name="Guerrero F.D."/>
            <person name="Moolhuijzen P."/>
            <person name="Goolsby J.A."/>
            <person name="Tidwell J."/>
            <person name="Bellgard S.E."/>
            <person name="Bellgard M.I."/>
        </authorList>
    </citation>
    <scope>NUCLEOTIDE SEQUENCE</scope>
    <source>
        <tissue evidence="1">Shoot tissue taken approximately 20 cm above the soil surface</tissue>
    </source>
</reference>